<dbReference type="Pfam" id="PF01370">
    <property type="entry name" value="Epimerase"/>
    <property type="match status" value="1"/>
</dbReference>
<dbReference type="Gene3D" id="3.40.50.720">
    <property type="entry name" value="NAD(P)-binding Rossmann-like Domain"/>
    <property type="match status" value="1"/>
</dbReference>
<feature type="domain" description="Ketoreductase" evidence="2">
    <location>
        <begin position="2"/>
        <end position="140"/>
    </location>
</feature>
<gene>
    <name evidence="3" type="ORF">L9S41_13015</name>
</gene>
<organism evidence="3 4">
    <name type="scientific">Geoalkalibacter halelectricus</name>
    <dbReference type="NCBI Taxonomy" id="2847045"/>
    <lineage>
        <taxon>Bacteria</taxon>
        <taxon>Pseudomonadati</taxon>
        <taxon>Thermodesulfobacteriota</taxon>
        <taxon>Desulfuromonadia</taxon>
        <taxon>Desulfuromonadales</taxon>
        <taxon>Geoalkalibacteraceae</taxon>
        <taxon>Geoalkalibacter</taxon>
    </lineage>
</organism>
<accession>A0ABY5ZIQ6</accession>
<sequence length="313" mass="33702">MSTILITGATGFVGRGLCSRLKTEGRDFRRAVRRQTPEEDTHAVGDIGPDTSWSEALNGIDTVIHLAARAHIMNESASDPLREFRRVNVDGTLNLARQAAAAGIKRFIFLSTIKVNGEQTLPGLPFTEISPSAPEDPYGISKHEAEQGLAEIARETGMEVVIIRPPLVYGPGVKGNFASMMRWIAKGIPLPLGAIHNQRSLVALDNLVDFIITCLDHPAAANQTFLVADGEDLSTTDLLRRVGQAMGKPARLIPVPVGLLKAGAALLGKQAMAQRLCGNLQVDISKAREVLGWEPPVGVDEGLKRAARERDSK</sequence>
<evidence type="ECO:0000259" key="2">
    <source>
        <dbReference type="SMART" id="SM00822"/>
    </source>
</evidence>
<evidence type="ECO:0000313" key="4">
    <source>
        <dbReference type="Proteomes" id="UP001060414"/>
    </source>
</evidence>
<dbReference type="Proteomes" id="UP001060414">
    <property type="component" value="Chromosome"/>
</dbReference>
<reference evidence="3" key="1">
    <citation type="journal article" date="2022" name="Environ. Microbiol.">
        <title>Geoalkalibacter halelectricus SAP #1 sp. nov. possessing extracellular electron transfer and mineral#reducing capabilities from a haloalkaline environment.</title>
        <authorList>
            <person name="Yadav S."/>
            <person name="Singh R."/>
            <person name="Sundharam S.S."/>
            <person name="Chaudhary S."/>
            <person name="Krishnamurthi S."/>
            <person name="Patil S.A."/>
        </authorList>
    </citation>
    <scope>NUCLEOTIDE SEQUENCE</scope>
    <source>
        <strain evidence="3">SAP-1</strain>
    </source>
</reference>
<dbReference type="SMART" id="SM00822">
    <property type="entry name" value="PKS_KR"/>
    <property type="match status" value="1"/>
</dbReference>
<dbReference type="CDD" id="cd05232">
    <property type="entry name" value="UDP_G4E_4_SDR_e"/>
    <property type="match status" value="1"/>
</dbReference>
<dbReference type="PANTHER" id="PTHR43000">
    <property type="entry name" value="DTDP-D-GLUCOSE 4,6-DEHYDRATASE-RELATED"/>
    <property type="match status" value="1"/>
</dbReference>
<dbReference type="InterPro" id="IPR057326">
    <property type="entry name" value="KR_dom"/>
</dbReference>
<proteinExistence type="inferred from homology"/>
<keyword evidence="4" id="KW-1185">Reference proteome</keyword>
<name>A0ABY5ZIQ6_9BACT</name>
<comment type="similarity">
    <text evidence="1">Belongs to the NAD(P)-dependent epimerase/dehydratase family.</text>
</comment>
<dbReference type="EMBL" id="CP092109">
    <property type="protein sequence ID" value="UWZ78596.1"/>
    <property type="molecule type" value="Genomic_DNA"/>
</dbReference>
<dbReference type="InterPro" id="IPR036291">
    <property type="entry name" value="NAD(P)-bd_dom_sf"/>
</dbReference>
<evidence type="ECO:0000256" key="1">
    <source>
        <dbReference type="ARBA" id="ARBA00007637"/>
    </source>
</evidence>
<evidence type="ECO:0000313" key="3">
    <source>
        <dbReference type="EMBL" id="UWZ78596.1"/>
    </source>
</evidence>
<dbReference type="RefSeq" id="WP_260746950.1">
    <property type="nucleotide sequence ID" value="NZ_CP092109.1"/>
</dbReference>
<protein>
    <submittedName>
        <fullName evidence="3">SDR family oxidoreductase</fullName>
    </submittedName>
</protein>
<dbReference type="InterPro" id="IPR001509">
    <property type="entry name" value="Epimerase_deHydtase"/>
</dbReference>
<dbReference type="SUPFAM" id="SSF51735">
    <property type="entry name" value="NAD(P)-binding Rossmann-fold domains"/>
    <property type="match status" value="1"/>
</dbReference>